<feature type="compositionally biased region" description="Gly residues" evidence="1">
    <location>
        <begin position="118"/>
        <end position="132"/>
    </location>
</feature>
<evidence type="ECO:0000313" key="3">
    <source>
        <dbReference type="Proteomes" id="UP001189429"/>
    </source>
</evidence>
<proteinExistence type="predicted"/>
<reference evidence="2" key="1">
    <citation type="submission" date="2023-10" db="EMBL/GenBank/DDBJ databases">
        <authorList>
            <person name="Chen Y."/>
            <person name="Shah S."/>
            <person name="Dougan E. K."/>
            <person name="Thang M."/>
            <person name="Chan C."/>
        </authorList>
    </citation>
    <scope>NUCLEOTIDE SEQUENCE [LARGE SCALE GENOMIC DNA]</scope>
</reference>
<name>A0ABN9QLU7_9DINO</name>
<evidence type="ECO:0000313" key="2">
    <source>
        <dbReference type="EMBL" id="CAK0806224.1"/>
    </source>
</evidence>
<gene>
    <name evidence="2" type="ORF">PCOR1329_LOCUS12541</name>
</gene>
<dbReference type="EMBL" id="CAUYUJ010003669">
    <property type="protein sequence ID" value="CAK0806224.1"/>
    <property type="molecule type" value="Genomic_DNA"/>
</dbReference>
<accession>A0ABN9QLU7</accession>
<feature type="compositionally biased region" description="Low complexity" evidence="1">
    <location>
        <begin position="133"/>
        <end position="145"/>
    </location>
</feature>
<feature type="region of interest" description="Disordered" evidence="1">
    <location>
        <begin position="31"/>
        <end position="63"/>
    </location>
</feature>
<feature type="region of interest" description="Disordered" evidence="1">
    <location>
        <begin position="78"/>
        <end position="98"/>
    </location>
</feature>
<organism evidence="2 3">
    <name type="scientific">Prorocentrum cordatum</name>
    <dbReference type="NCBI Taxonomy" id="2364126"/>
    <lineage>
        <taxon>Eukaryota</taxon>
        <taxon>Sar</taxon>
        <taxon>Alveolata</taxon>
        <taxon>Dinophyceae</taxon>
        <taxon>Prorocentrales</taxon>
        <taxon>Prorocentraceae</taxon>
        <taxon>Prorocentrum</taxon>
    </lineage>
</organism>
<evidence type="ECO:0000256" key="1">
    <source>
        <dbReference type="SAM" id="MobiDB-lite"/>
    </source>
</evidence>
<keyword evidence="3" id="KW-1185">Reference proteome</keyword>
<feature type="non-terminal residue" evidence="2">
    <location>
        <position position="145"/>
    </location>
</feature>
<feature type="region of interest" description="Disordered" evidence="1">
    <location>
        <begin position="118"/>
        <end position="145"/>
    </location>
</feature>
<comment type="caution">
    <text evidence="2">The sequence shown here is derived from an EMBL/GenBank/DDBJ whole genome shotgun (WGS) entry which is preliminary data.</text>
</comment>
<dbReference type="Proteomes" id="UP001189429">
    <property type="component" value="Unassembled WGS sequence"/>
</dbReference>
<protein>
    <submittedName>
        <fullName evidence="2">Uncharacterized protein</fullName>
    </submittedName>
</protein>
<feature type="region of interest" description="Disordered" evidence="1">
    <location>
        <begin position="1"/>
        <end position="20"/>
    </location>
</feature>
<sequence length="145" mass="14373">MVGASDLGVTEPPRNAGARPVWVGAWGRGATEPPSRWRHAGAWAAGPGARRRGRGRAGGPEALLPHALRGDLARAAERGRGARGALPGRSQAPACSPRGGALHGLWLPGVRVGRLLRGGAGGGRGVAAGGAARGARGSAAGRAAR</sequence>